<dbReference type="EMBL" id="FJVC01000185">
    <property type="protein sequence ID" value="CZT44752.1"/>
    <property type="molecule type" value="Genomic_DNA"/>
</dbReference>
<dbReference type="InterPro" id="IPR012337">
    <property type="entry name" value="RNaseH-like_sf"/>
</dbReference>
<protein>
    <recommendedName>
        <fullName evidence="3">3'-5' exonuclease domain-containing protein</fullName>
    </recommendedName>
</protein>
<sequence length="363" mass="41345">MKLDHFVNYYPVFEGYLPLNSQITNIRDHCNQPFWEQHRRLTQEANDSAATFIVNKQFSTMPSSISTPLEEIEGSKPKDEQFSSAPCSKFVNIHASSMADVPDMHKPIALEFCTKADPFYDDIDMESLHSEQATWETCELCAGREICVDSEVCIDSGHLATPIESGGMPNPQETLATFTRNFDHFDLHTPGKFNSSSRTLIETPEQLKTFLPLLSKLKRSTLRAPELSLDYEACKLAEDGDIRVMQMRVRSMNQTFVFDIKKLGGITMFEAKNTKGLSLREVLESNKHIKLIWDCRQDQDALAWIWGSGLRRKSTALEHGSSSPWKGWMTPTELSELVRMNAEAEEYFKKSNYGIFGYEDLPD</sequence>
<gene>
    <name evidence="1" type="ORF">RSE6_04971</name>
</gene>
<evidence type="ECO:0000313" key="2">
    <source>
        <dbReference type="Proteomes" id="UP000177625"/>
    </source>
</evidence>
<dbReference type="Proteomes" id="UP000177625">
    <property type="component" value="Unassembled WGS sequence"/>
</dbReference>
<dbReference type="PANTHER" id="PTHR43040">
    <property type="entry name" value="RIBONUCLEASE D"/>
    <property type="match status" value="1"/>
</dbReference>
<dbReference type="GO" id="GO:0003676">
    <property type="term" value="F:nucleic acid binding"/>
    <property type="evidence" value="ECO:0007669"/>
    <property type="project" value="InterPro"/>
</dbReference>
<organism evidence="1 2">
    <name type="scientific">Rhynchosporium secalis</name>
    <name type="common">Barley scald fungus</name>
    <dbReference type="NCBI Taxonomy" id="38038"/>
    <lineage>
        <taxon>Eukaryota</taxon>
        <taxon>Fungi</taxon>
        <taxon>Dikarya</taxon>
        <taxon>Ascomycota</taxon>
        <taxon>Pezizomycotina</taxon>
        <taxon>Leotiomycetes</taxon>
        <taxon>Helotiales</taxon>
        <taxon>Ploettnerulaceae</taxon>
        <taxon>Rhynchosporium</taxon>
    </lineage>
</organism>
<evidence type="ECO:0008006" key="3">
    <source>
        <dbReference type="Google" id="ProtNLM"/>
    </source>
</evidence>
<accession>A0A1E1M6M8</accession>
<evidence type="ECO:0000313" key="1">
    <source>
        <dbReference type="EMBL" id="CZT44752.1"/>
    </source>
</evidence>
<reference evidence="2" key="1">
    <citation type="submission" date="2016-03" db="EMBL/GenBank/DDBJ databases">
        <authorList>
            <person name="Guldener U."/>
        </authorList>
    </citation>
    <scope>NUCLEOTIDE SEQUENCE [LARGE SCALE GENOMIC DNA]</scope>
</reference>
<dbReference type="InterPro" id="IPR036397">
    <property type="entry name" value="RNaseH_sf"/>
</dbReference>
<name>A0A1E1M6M8_RHYSE</name>
<keyword evidence="2" id="KW-1185">Reference proteome</keyword>
<dbReference type="AlphaFoldDB" id="A0A1E1M6M8"/>
<dbReference type="Gene3D" id="3.30.420.10">
    <property type="entry name" value="Ribonuclease H-like superfamily/Ribonuclease H"/>
    <property type="match status" value="1"/>
</dbReference>
<dbReference type="PANTHER" id="PTHR43040:SF1">
    <property type="entry name" value="RIBONUCLEASE D"/>
    <property type="match status" value="1"/>
</dbReference>
<proteinExistence type="predicted"/>
<dbReference type="SUPFAM" id="SSF53098">
    <property type="entry name" value="Ribonuclease H-like"/>
    <property type="match status" value="1"/>
</dbReference>